<dbReference type="EMBL" id="SOAG01000014">
    <property type="protein sequence ID" value="TDS57882.1"/>
    <property type="molecule type" value="Genomic_DNA"/>
</dbReference>
<organism evidence="1 2">
    <name type="scientific">Myroides indicus</name>
    <dbReference type="NCBI Taxonomy" id="1323422"/>
    <lineage>
        <taxon>Bacteria</taxon>
        <taxon>Pseudomonadati</taxon>
        <taxon>Bacteroidota</taxon>
        <taxon>Flavobacteriia</taxon>
        <taxon>Flavobacteriales</taxon>
        <taxon>Flavobacteriaceae</taxon>
        <taxon>Myroides</taxon>
    </lineage>
</organism>
<reference evidence="1 2" key="1">
    <citation type="submission" date="2019-03" db="EMBL/GenBank/DDBJ databases">
        <title>Genomic Encyclopedia of Archaeal and Bacterial Type Strains, Phase II (KMG-II): from individual species to whole genera.</title>
        <authorList>
            <person name="Goeker M."/>
        </authorList>
    </citation>
    <scope>NUCLEOTIDE SEQUENCE [LARGE SCALE GENOMIC DNA]</scope>
    <source>
        <strain evidence="1 2">DSM 28213</strain>
    </source>
</reference>
<name>A0A4R7EV46_9FLAO</name>
<gene>
    <name evidence="1" type="ORF">C8P70_11415</name>
</gene>
<keyword evidence="2" id="KW-1185">Reference proteome</keyword>
<evidence type="ECO:0008006" key="3">
    <source>
        <dbReference type="Google" id="ProtNLM"/>
    </source>
</evidence>
<dbReference type="RefSeq" id="WP_133712635.1">
    <property type="nucleotide sequence ID" value="NZ_SOAG01000014.1"/>
</dbReference>
<evidence type="ECO:0000313" key="2">
    <source>
        <dbReference type="Proteomes" id="UP000295215"/>
    </source>
</evidence>
<evidence type="ECO:0000313" key="1">
    <source>
        <dbReference type="EMBL" id="TDS57882.1"/>
    </source>
</evidence>
<sequence length="227" mass="26097">MKKILAPIKERILLYIQNKGFEKMKFFENLDISASNFRGKGLYSEVGGEAIAKILSQYKDLNPEWLLTGNGLMLKDYKKESSPYKYQEKTTRATHLPPCLDNTQSAINDNLELYSPEETDTDKWFPEATATIRYHGSDMLEFPPGCILTLKEIGDKDLIVWGQNYCVETAEYRLIKKLQKSNNKNFITAYSSNPEQYADGKLIHEPIDIPKESIKHLFKILGYIVKT</sequence>
<dbReference type="AlphaFoldDB" id="A0A4R7EV46"/>
<accession>A0A4R7EV46</accession>
<dbReference type="OrthoDB" id="796548at2"/>
<dbReference type="Proteomes" id="UP000295215">
    <property type="component" value="Unassembled WGS sequence"/>
</dbReference>
<protein>
    <recommendedName>
        <fullName evidence="3">Phage repressor protein C with HTH and peptisase S24 domain</fullName>
    </recommendedName>
</protein>
<comment type="caution">
    <text evidence="1">The sequence shown here is derived from an EMBL/GenBank/DDBJ whole genome shotgun (WGS) entry which is preliminary data.</text>
</comment>
<proteinExistence type="predicted"/>